<organism evidence="1 2">
    <name type="scientific">Alkaliphilus flagellatus</name>
    <dbReference type="NCBI Taxonomy" id="2841507"/>
    <lineage>
        <taxon>Bacteria</taxon>
        <taxon>Bacillati</taxon>
        <taxon>Bacillota</taxon>
        <taxon>Clostridia</taxon>
        <taxon>Peptostreptococcales</taxon>
        <taxon>Natronincolaceae</taxon>
        <taxon>Alkaliphilus</taxon>
    </lineage>
</organism>
<dbReference type="RefSeq" id="WP_216415176.1">
    <property type="nucleotide sequence ID" value="NZ_JAHLQK010000001.1"/>
</dbReference>
<dbReference type="PANTHER" id="PTHR13799:SF14">
    <property type="entry name" value="GTP CYCLOHYDROLASE 1 TYPE 2 HOMOLOG"/>
    <property type="match status" value="1"/>
</dbReference>
<reference evidence="1 2" key="1">
    <citation type="submission" date="2021-06" db="EMBL/GenBank/DDBJ databases">
        <authorList>
            <person name="Sun Q."/>
            <person name="Li D."/>
        </authorList>
    </citation>
    <scope>NUCLEOTIDE SEQUENCE [LARGE SCALE GENOMIC DNA]</scope>
    <source>
        <strain evidence="1 2">MSJ-5</strain>
    </source>
</reference>
<gene>
    <name evidence="1" type="ORF">KQI88_04765</name>
</gene>
<evidence type="ECO:0000313" key="2">
    <source>
        <dbReference type="Proteomes" id="UP000779508"/>
    </source>
</evidence>
<dbReference type="Pfam" id="PF01784">
    <property type="entry name" value="DUF34_NIF3"/>
    <property type="match status" value="1"/>
</dbReference>
<dbReference type="NCBIfam" id="TIGR00486">
    <property type="entry name" value="YbgI_SA1388"/>
    <property type="match status" value="1"/>
</dbReference>
<keyword evidence="2" id="KW-1185">Reference proteome</keyword>
<dbReference type="PANTHER" id="PTHR13799">
    <property type="entry name" value="NGG1 INTERACTING FACTOR 3"/>
    <property type="match status" value="1"/>
</dbReference>
<protein>
    <submittedName>
        <fullName evidence="1">Nif3-like dinuclear metal center hexameric protein</fullName>
    </submittedName>
</protein>
<dbReference type="EMBL" id="JAHLQK010000001">
    <property type="protein sequence ID" value="MBU5675721.1"/>
    <property type="molecule type" value="Genomic_DNA"/>
</dbReference>
<dbReference type="InterPro" id="IPR002678">
    <property type="entry name" value="DUF34/NIF3"/>
</dbReference>
<dbReference type="Proteomes" id="UP000779508">
    <property type="component" value="Unassembled WGS sequence"/>
</dbReference>
<name>A0ABS6G2Y3_9FIRM</name>
<comment type="caution">
    <text evidence="1">The sequence shown here is derived from an EMBL/GenBank/DDBJ whole genome shotgun (WGS) entry which is preliminary data.</text>
</comment>
<sequence length="275" mass="30366">MSIKVGDITQIIENLAPLSYAYKWDNVGLQLGSKEDSVTVVLTALEITEDILDEAIKNNVNMIVTHHPMIFSPLKNITKEDMKGKLIYKAIQNNISIYAAHTNIDAASGGLNDYIADRLNIKDTKILEEVGDNIYPIENEESSSGIGRVGRLNNPKTLAELVTEIKEQINIKYIRVAGDLEATIENVAVINGSGADLIQSAIYKGCQCVITGDVKYHDAQDAISQGINVIDIEHYHSEKFFANFLADYLSDEVRKRGLNVNIIASSIDINPFQTL</sequence>
<evidence type="ECO:0000313" key="1">
    <source>
        <dbReference type="EMBL" id="MBU5675721.1"/>
    </source>
</evidence>
<proteinExistence type="predicted"/>
<accession>A0ABS6G2Y3</accession>